<dbReference type="OrthoDB" id="9762826at2"/>
<evidence type="ECO:0000256" key="12">
    <source>
        <dbReference type="ARBA" id="ARBA00023012"/>
    </source>
</evidence>
<evidence type="ECO:0000313" key="16">
    <source>
        <dbReference type="EMBL" id="SFD39885.1"/>
    </source>
</evidence>
<dbReference type="SUPFAM" id="SSF47384">
    <property type="entry name" value="Homodimeric domain of signal transducing histidine kinase"/>
    <property type="match status" value="1"/>
</dbReference>
<evidence type="ECO:0000256" key="4">
    <source>
        <dbReference type="ARBA" id="ARBA00022475"/>
    </source>
</evidence>
<dbReference type="AlphaFoldDB" id="A0A1I1S028"/>
<evidence type="ECO:0000256" key="5">
    <source>
        <dbReference type="ARBA" id="ARBA00022553"/>
    </source>
</evidence>
<dbReference type="EMBL" id="FOKQ01000079">
    <property type="protein sequence ID" value="SFD39885.1"/>
    <property type="molecule type" value="Genomic_DNA"/>
</dbReference>
<keyword evidence="5" id="KW-0597">Phosphoprotein</keyword>
<evidence type="ECO:0000256" key="8">
    <source>
        <dbReference type="ARBA" id="ARBA00022741"/>
    </source>
</evidence>
<dbReference type="RefSeq" id="WP_074963509.1">
    <property type="nucleotide sequence ID" value="NZ_FOKQ01000079.1"/>
</dbReference>
<keyword evidence="12" id="KW-0902">Two-component regulatory system</keyword>
<evidence type="ECO:0000256" key="13">
    <source>
        <dbReference type="ARBA" id="ARBA00023136"/>
    </source>
</evidence>
<dbReference type="Pfam" id="PF02518">
    <property type="entry name" value="HATPase_c"/>
    <property type="match status" value="1"/>
</dbReference>
<dbReference type="Gene3D" id="6.10.340.10">
    <property type="match status" value="1"/>
</dbReference>
<dbReference type="Pfam" id="PF00512">
    <property type="entry name" value="HisKA"/>
    <property type="match status" value="1"/>
</dbReference>
<keyword evidence="9 16" id="KW-0418">Kinase</keyword>
<evidence type="ECO:0000256" key="11">
    <source>
        <dbReference type="ARBA" id="ARBA00022989"/>
    </source>
</evidence>
<evidence type="ECO:0000256" key="2">
    <source>
        <dbReference type="ARBA" id="ARBA00004651"/>
    </source>
</evidence>
<name>A0A1I1S028_RUMAL</name>
<dbReference type="EC" id="2.7.13.3" evidence="3"/>
<evidence type="ECO:0000256" key="1">
    <source>
        <dbReference type="ARBA" id="ARBA00000085"/>
    </source>
</evidence>
<dbReference type="PROSITE" id="PS50109">
    <property type="entry name" value="HIS_KIN"/>
    <property type="match status" value="1"/>
</dbReference>
<accession>A0A1I1S028</accession>
<comment type="subcellular location">
    <subcellularLocation>
        <location evidence="2">Cell membrane</location>
        <topology evidence="2">Multi-pass membrane protein</topology>
    </subcellularLocation>
</comment>
<gene>
    <name evidence="16" type="ORF">SAMN02910406_03815</name>
</gene>
<organism evidence="16 17">
    <name type="scientific">Ruminococcus albus</name>
    <dbReference type="NCBI Taxonomy" id="1264"/>
    <lineage>
        <taxon>Bacteria</taxon>
        <taxon>Bacillati</taxon>
        <taxon>Bacillota</taxon>
        <taxon>Clostridia</taxon>
        <taxon>Eubacteriales</taxon>
        <taxon>Oscillospiraceae</taxon>
        <taxon>Ruminococcus</taxon>
    </lineage>
</organism>
<dbReference type="InterPro" id="IPR050398">
    <property type="entry name" value="HssS/ArlS-like"/>
</dbReference>
<dbReference type="FunFam" id="3.30.565.10:FF:000006">
    <property type="entry name" value="Sensor histidine kinase WalK"/>
    <property type="match status" value="1"/>
</dbReference>
<dbReference type="Proteomes" id="UP000182192">
    <property type="component" value="Unassembled WGS sequence"/>
</dbReference>
<dbReference type="GO" id="GO:0000155">
    <property type="term" value="F:phosphorelay sensor kinase activity"/>
    <property type="evidence" value="ECO:0007669"/>
    <property type="project" value="InterPro"/>
</dbReference>
<dbReference type="InterPro" id="IPR005467">
    <property type="entry name" value="His_kinase_dom"/>
</dbReference>
<dbReference type="InterPro" id="IPR003594">
    <property type="entry name" value="HATPase_dom"/>
</dbReference>
<dbReference type="PRINTS" id="PR00344">
    <property type="entry name" value="BCTRLSENSOR"/>
</dbReference>
<dbReference type="SMART" id="SM00388">
    <property type="entry name" value="HisKA"/>
    <property type="match status" value="1"/>
</dbReference>
<dbReference type="PANTHER" id="PTHR45528">
    <property type="entry name" value="SENSOR HISTIDINE KINASE CPXA"/>
    <property type="match status" value="1"/>
</dbReference>
<evidence type="ECO:0000256" key="6">
    <source>
        <dbReference type="ARBA" id="ARBA00022679"/>
    </source>
</evidence>
<dbReference type="InterPro" id="IPR036890">
    <property type="entry name" value="HATPase_C_sf"/>
</dbReference>
<dbReference type="SUPFAM" id="SSF55874">
    <property type="entry name" value="ATPase domain of HSP90 chaperone/DNA topoisomerase II/histidine kinase"/>
    <property type="match status" value="1"/>
</dbReference>
<evidence type="ECO:0000259" key="15">
    <source>
        <dbReference type="PROSITE" id="PS50109"/>
    </source>
</evidence>
<evidence type="ECO:0000256" key="14">
    <source>
        <dbReference type="SAM" id="Phobius"/>
    </source>
</evidence>
<keyword evidence="10" id="KW-0067">ATP-binding</keyword>
<keyword evidence="7 14" id="KW-0812">Transmembrane</keyword>
<dbReference type="GO" id="GO:0005886">
    <property type="term" value="C:plasma membrane"/>
    <property type="evidence" value="ECO:0007669"/>
    <property type="project" value="UniProtKB-SubCell"/>
</dbReference>
<feature type="transmembrane region" description="Helical" evidence="14">
    <location>
        <begin position="12"/>
        <end position="30"/>
    </location>
</feature>
<keyword evidence="13 14" id="KW-0472">Membrane</keyword>
<evidence type="ECO:0000256" key="10">
    <source>
        <dbReference type="ARBA" id="ARBA00022840"/>
    </source>
</evidence>
<protein>
    <recommendedName>
        <fullName evidence="3">histidine kinase</fullName>
        <ecNumber evidence="3">2.7.13.3</ecNumber>
    </recommendedName>
</protein>
<proteinExistence type="predicted"/>
<dbReference type="PANTHER" id="PTHR45528:SF1">
    <property type="entry name" value="SENSOR HISTIDINE KINASE CPXA"/>
    <property type="match status" value="1"/>
</dbReference>
<evidence type="ECO:0000256" key="9">
    <source>
        <dbReference type="ARBA" id="ARBA00022777"/>
    </source>
</evidence>
<dbReference type="GO" id="GO:0005524">
    <property type="term" value="F:ATP binding"/>
    <property type="evidence" value="ECO:0007669"/>
    <property type="project" value="UniProtKB-KW"/>
</dbReference>
<dbReference type="Gene3D" id="3.30.565.10">
    <property type="entry name" value="Histidine kinase-like ATPase, C-terminal domain"/>
    <property type="match status" value="1"/>
</dbReference>
<keyword evidence="11 14" id="KW-1133">Transmembrane helix</keyword>
<keyword evidence="8" id="KW-0547">Nucleotide-binding</keyword>
<dbReference type="FunFam" id="1.10.287.130:FF:000001">
    <property type="entry name" value="Two-component sensor histidine kinase"/>
    <property type="match status" value="1"/>
</dbReference>
<comment type="catalytic activity">
    <reaction evidence="1">
        <text>ATP + protein L-histidine = ADP + protein N-phospho-L-histidine.</text>
        <dbReference type="EC" id="2.7.13.3"/>
    </reaction>
</comment>
<dbReference type="InterPro" id="IPR036097">
    <property type="entry name" value="HisK_dim/P_sf"/>
</dbReference>
<dbReference type="SMART" id="SM00387">
    <property type="entry name" value="HATPase_c"/>
    <property type="match status" value="1"/>
</dbReference>
<feature type="domain" description="Histidine kinase" evidence="15">
    <location>
        <begin position="267"/>
        <end position="487"/>
    </location>
</feature>
<reference evidence="16 17" key="1">
    <citation type="submission" date="2016-10" db="EMBL/GenBank/DDBJ databases">
        <authorList>
            <person name="de Groot N.N."/>
        </authorList>
    </citation>
    <scope>NUCLEOTIDE SEQUENCE [LARGE SCALE GENOMIC DNA]</scope>
    <source>
        <strain evidence="16 17">AR67</strain>
    </source>
</reference>
<keyword evidence="6" id="KW-0808">Transferase</keyword>
<sequence length="487" mass="55050">MRSKAKSFRKKLLINFMFFTAVIFTVLWLLQTVFLQNFYNGMVIKNTVSAAEKITSFSADGDISDTLDELSRNNSLLVYVTDKDGNILYSADEYKKGHMAPDMEEPEQINDKRQNKHMHYRALPDNFEDFRQELDASNCGYAEIKTDRMYFYGKYIDYGDSGEKAILYLGTNLDPVGSTARIISLQLLIVTVLSVAIGFVLALFMSRSFSKPISQLNQKAHTLGEDKASTDYHKGFCSELDDLNDTLDMTDEKLRKNKIFQNELLANVSHDLRTPLTMIKGYAEMIRDISHDDEIQCAEDVAVIVKETDRLTALVNEILEYSELQMTDTEPVMSDVDLSEIVTAVTDSFESLYRKDGYTFERNVSEDIHIRGNSSRLTRAVYNLLDNAVRHTGADKWVGITLKSENGKAMVEISDHGEGIAPEELDRIWDKYYTSRQRSSRTNSVGAGVSGLGLAIVRQTVSQHKGKCCAESKLGKGSVFRIEFDLK</sequence>
<dbReference type="InterPro" id="IPR004358">
    <property type="entry name" value="Sig_transdc_His_kin-like_C"/>
</dbReference>
<evidence type="ECO:0000256" key="3">
    <source>
        <dbReference type="ARBA" id="ARBA00012438"/>
    </source>
</evidence>
<evidence type="ECO:0000313" key="17">
    <source>
        <dbReference type="Proteomes" id="UP000182192"/>
    </source>
</evidence>
<dbReference type="CDD" id="cd00082">
    <property type="entry name" value="HisKA"/>
    <property type="match status" value="1"/>
</dbReference>
<dbReference type="Gene3D" id="1.10.287.130">
    <property type="match status" value="1"/>
</dbReference>
<feature type="transmembrane region" description="Helical" evidence="14">
    <location>
        <begin position="182"/>
        <end position="204"/>
    </location>
</feature>
<keyword evidence="4" id="KW-1003">Cell membrane</keyword>
<dbReference type="InterPro" id="IPR003661">
    <property type="entry name" value="HisK_dim/P_dom"/>
</dbReference>
<evidence type="ECO:0000256" key="7">
    <source>
        <dbReference type="ARBA" id="ARBA00022692"/>
    </source>
</evidence>